<name>A0A2S3ULW8_9HYPH</name>
<organism evidence="2 3">
    <name type="scientific">Roseibium marinum</name>
    <dbReference type="NCBI Taxonomy" id="281252"/>
    <lineage>
        <taxon>Bacteria</taxon>
        <taxon>Pseudomonadati</taxon>
        <taxon>Pseudomonadota</taxon>
        <taxon>Alphaproteobacteria</taxon>
        <taxon>Hyphomicrobiales</taxon>
        <taxon>Stappiaceae</taxon>
        <taxon>Roseibium</taxon>
    </lineage>
</organism>
<accession>A0A2S3ULW8</accession>
<keyword evidence="1" id="KW-0812">Transmembrane</keyword>
<keyword evidence="1" id="KW-1133">Transmembrane helix</keyword>
<evidence type="ECO:0000256" key="1">
    <source>
        <dbReference type="SAM" id="Phobius"/>
    </source>
</evidence>
<protein>
    <submittedName>
        <fullName evidence="2">Uncharacterized protein</fullName>
    </submittedName>
</protein>
<comment type="caution">
    <text evidence="2">The sequence shown here is derived from an EMBL/GenBank/DDBJ whole genome shotgun (WGS) entry which is preliminary data.</text>
</comment>
<feature type="transmembrane region" description="Helical" evidence="1">
    <location>
        <begin position="42"/>
        <end position="63"/>
    </location>
</feature>
<sequence>MQTAAILIDIGRTYLMAGGVAAALFLVIGLDRVEPSARGSYAFRPLLIPGICLIWPLVLYRWYVLEKHGPADPEENAR</sequence>
<reference evidence="2 3" key="1">
    <citation type="submission" date="2018-01" db="EMBL/GenBank/DDBJ databases">
        <title>Genomic Encyclopedia of Archaeal and Bacterial Type Strains, Phase II (KMG-II): from individual species to whole genera.</title>
        <authorList>
            <person name="Goeker M."/>
        </authorList>
    </citation>
    <scope>NUCLEOTIDE SEQUENCE [LARGE SCALE GENOMIC DNA]</scope>
    <source>
        <strain evidence="2 3">DSM 17023</strain>
    </source>
</reference>
<dbReference type="OrthoDB" id="7857180at2"/>
<evidence type="ECO:0000313" key="3">
    <source>
        <dbReference type="Proteomes" id="UP000236959"/>
    </source>
</evidence>
<evidence type="ECO:0000313" key="2">
    <source>
        <dbReference type="EMBL" id="POF28560.1"/>
    </source>
</evidence>
<dbReference type="EMBL" id="PPCN01000013">
    <property type="protein sequence ID" value="POF28560.1"/>
    <property type="molecule type" value="Genomic_DNA"/>
</dbReference>
<dbReference type="AlphaFoldDB" id="A0A2S3ULW8"/>
<feature type="transmembrane region" description="Helical" evidence="1">
    <location>
        <begin position="12"/>
        <end position="30"/>
    </location>
</feature>
<dbReference type="Proteomes" id="UP000236959">
    <property type="component" value="Unassembled WGS sequence"/>
</dbReference>
<keyword evidence="1" id="KW-0472">Membrane</keyword>
<keyword evidence="3" id="KW-1185">Reference proteome</keyword>
<proteinExistence type="predicted"/>
<dbReference type="RefSeq" id="WP_103224906.1">
    <property type="nucleotide sequence ID" value="NZ_PPCN01000013.1"/>
</dbReference>
<gene>
    <name evidence="2" type="ORF">CLV41_113123</name>
</gene>